<feature type="transmembrane region" description="Helical" evidence="6">
    <location>
        <begin position="315"/>
        <end position="333"/>
    </location>
</feature>
<keyword evidence="7" id="KW-0732">Signal</keyword>
<dbReference type="RefSeq" id="XP_070858408.1">
    <property type="nucleotide sequence ID" value="XM_071003172.1"/>
</dbReference>
<feature type="region of interest" description="Disordered" evidence="5">
    <location>
        <begin position="703"/>
        <end position="738"/>
    </location>
</feature>
<comment type="caution">
    <text evidence="9">The sequence shown here is derived from an EMBL/GenBank/DDBJ whole genome shotgun (WGS) entry which is preliminary data.</text>
</comment>
<feature type="transmembrane region" description="Helical" evidence="6">
    <location>
        <begin position="122"/>
        <end position="143"/>
    </location>
</feature>
<reference evidence="9 10" key="1">
    <citation type="submission" date="2020-05" db="EMBL/GenBank/DDBJ databases">
        <title>Ceratocystis lukuohia genome.</title>
        <authorList>
            <person name="Harrington T.C."/>
            <person name="Kim K."/>
            <person name="Mayers C.G."/>
        </authorList>
    </citation>
    <scope>NUCLEOTIDE SEQUENCE [LARGE SCALE GENOMIC DNA]</scope>
    <source>
        <strain evidence="9 10">C4212</strain>
    </source>
</reference>
<feature type="compositionally biased region" description="Polar residues" evidence="5">
    <location>
        <begin position="798"/>
        <end position="807"/>
    </location>
</feature>
<evidence type="ECO:0000256" key="1">
    <source>
        <dbReference type="ARBA" id="ARBA00004141"/>
    </source>
</evidence>
<accession>A0ABR4MG30</accession>
<feature type="region of interest" description="Disordered" evidence="5">
    <location>
        <begin position="89"/>
        <end position="110"/>
    </location>
</feature>
<dbReference type="Proteomes" id="UP001610728">
    <property type="component" value="Unassembled WGS sequence"/>
</dbReference>
<keyword evidence="2 6" id="KW-0812">Transmembrane</keyword>
<feature type="compositionally biased region" description="Basic and acidic residues" evidence="5">
    <location>
        <begin position="380"/>
        <end position="403"/>
    </location>
</feature>
<feature type="compositionally biased region" description="Polar residues" evidence="5">
    <location>
        <begin position="489"/>
        <end position="510"/>
    </location>
</feature>
<feature type="signal peptide" evidence="7">
    <location>
        <begin position="1"/>
        <end position="24"/>
    </location>
</feature>
<evidence type="ECO:0000313" key="10">
    <source>
        <dbReference type="Proteomes" id="UP001610728"/>
    </source>
</evidence>
<feature type="chain" id="PRO_5045674720" evidence="7">
    <location>
        <begin position="25"/>
        <end position="926"/>
    </location>
</feature>
<dbReference type="EMBL" id="JABSNW010000005">
    <property type="protein sequence ID" value="KAL2887228.1"/>
    <property type="molecule type" value="Genomic_DNA"/>
</dbReference>
<protein>
    <submittedName>
        <fullName evidence="9">Sulfite exporter family</fullName>
    </submittedName>
</protein>
<evidence type="ECO:0000256" key="5">
    <source>
        <dbReference type="SAM" id="MobiDB-lite"/>
    </source>
</evidence>
<sequence length="926" mass="100940">MLPRSVSILISFLSLLLLSHDVTAHLLRRQQVDVANPISTHSVIQTTSTSELSFSETPTVTASDFSFLPTTTTPHATITSAPFNLSNSTIGPGRNSTATHNSTATSTATTAPSPALPIEVRLTPAFGIAGALLIISGGVLAFWNSNSIQAFLGGAMLAALATIVLIVYVMNPPISKGLQCAYLVAGLVTGLALGGMSLLFREIIESLTCLLGGFCIGMWFLCLGDDGLIHVTAGRVALIAGCSFVAWSIYWIPFTRDWTLMALTSFAGATVVILGVDCYSRAGLKELWVYLWDIHADLFEYHMTFNITKGIRAELAAIIVLWGAGIVAQAHLWRKIYSRKNAKRAEEKAARADVEALNEAAGRAMQTQLAHEKANWERTYADSIHEVDGDDKSKSRRSSEDSGVHGIATLDYSQSRRYSNHRHGGFSASESGVSQNGIPQRHISTSTNDPRYNNPYPGSQPLSTPRRSSTKRVSSYSSAHAKSVPISPMASQPQISPGRSSFHPSVNSPTKSHHEILIEEPEYLAQDNASQESGSNRDESLSLVATVDDAQSRRSLATNQGSSSSNKTESHQDSQNDASHIESLVSDHNSCKSTSNREDEKECASSQTSAVSSVEKVALPGKISQAALKSRTNDWVRQSIGADHPDLENIKPKADSNVSVTEESARPVNVEDLQLAAGDVSIPTTGVSQTLADFYGPSIAVANARHEKRRTSRKSAGQESHKHRSSGRRASAGNNQTLLDRRDGYLKNKHQLAQMPQSALSLRASDSRIISRRQSARNAMDGNTGQLQRQNLTMSNLIIPSNNQNPNSHRRSVLSPKQRESQLASFRESVQADPGVRLSPTPSPGLKPSSSLAHMGSHLCYRPEDEQILERQRSLLLNKMEADRTTRENELRNRELADQRLEQMMNFGGMQSTHREMLRRMQDKAH</sequence>
<dbReference type="PANTHER" id="PTHR39469:SF1">
    <property type="entry name" value="DUF4203 DOMAIN-CONTAINING PROTEIN"/>
    <property type="match status" value="1"/>
</dbReference>
<evidence type="ECO:0000256" key="2">
    <source>
        <dbReference type="ARBA" id="ARBA00022692"/>
    </source>
</evidence>
<proteinExistence type="predicted"/>
<dbReference type="PANTHER" id="PTHR39469">
    <property type="entry name" value="CHROMOSOME 1, WHOLE GENOME SHOTGUN SEQUENCE"/>
    <property type="match status" value="1"/>
</dbReference>
<feature type="transmembrane region" description="Helical" evidence="6">
    <location>
        <begin position="150"/>
        <end position="169"/>
    </location>
</feature>
<evidence type="ECO:0000313" key="9">
    <source>
        <dbReference type="EMBL" id="KAL2887228.1"/>
    </source>
</evidence>
<evidence type="ECO:0000256" key="3">
    <source>
        <dbReference type="ARBA" id="ARBA00022989"/>
    </source>
</evidence>
<feature type="compositionally biased region" description="Low complexity" evidence="5">
    <location>
        <begin position="95"/>
        <end position="110"/>
    </location>
</feature>
<feature type="region of interest" description="Disordered" evidence="5">
    <location>
        <begin position="798"/>
        <end position="854"/>
    </location>
</feature>
<evidence type="ECO:0000256" key="4">
    <source>
        <dbReference type="ARBA" id="ARBA00023136"/>
    </source>
</evidence>
<keyword evidence="10" id="KW-1185">Reference proteome</keyword>
<organism evidence="9 10">
    <name type="scientific">Ceratocystis lukuohia</name>
    <dbReference type="NCBI Taxonomy" id="2019550"/>
    <lineage>
        <taxon>Eukaryota</taxon>
        <taxon>Fungi</taxon>
        <taxon>Dikarya</taxon>
        <taxon>Ascomycota</taxon>
        <taxon>Pezizomycotina</taxon>
        <taxon>Sordariomycetes</taxon>
        <taxon>Hypocreomycetidae</taxon>
        <taxon>Microascales</taxon>
        <taxon>Ceratocystidaceae</taxon>
        <taxon>Ceratocystis</taxon>
    </lineage>
</organism>
<evidence type="ECO:0000256" key="7">
    <source>
        <dbReference type="SAM" id="SignalP"/>
    </source>
</evidence>
<feature type="transmembrane region" description="Helical" evidence="6">
    <location>
        <begin position="236"/>
        <end position="253"/>
    </location>
</feature>
<feature type="transmembrane region" description="Helical" evidence="6">
    <location>
        <begin position="260"/>
        <end position="282"/>
    </location>
</feature>
<feature type="compositionally biased region" description="Polar residues" evidence="5">
    <location>
        <begin position="428"/>
        <end position="465"/>
    </location>
</feature>
<feature type="region of interest" description="Disordered" evidence="5">
    <location>
        <begin position="547"/>
        <end position="612"/>
    </location>
</feature>
<feature type="region of interest" description="Disordered" evidence="5">
    <location>
        <begin position="380"/>
        <end position="513"/>
    </location>
</feature>
<gene>
    <name evidence="9" type="ORF">HOO65_050349</name>
</gene>
<dbReference type="Pfam" id="PF13886">
    <property type="entry name" value="TM7S3_TM198"/>
    <property type="match status" value="1"/>
</dbReference>
<dbReference type="GeneID" id="98118961"/>
<keyword evidence="4 6" id="KW-0472">Membrane</keyword>
<name>A0ABR4MG30_9PEZI</name>
<dbReference type="InterPro" id="IPR025256">
    <property type="entry name" value="TM7S3/TM198-like_dom"/>
</dbReference>
<evidence type="ECO:0000259" key="8">
    <source>
        <dbReference type="Pfam" id="PF13886"/>
    </source>
</evidence>
<comment type="subcellular location">
    <subcellularLocation>
        <location evidence="1">Membrane</location>
        <topology evidence="1">Multi-pass membrane protein</topology>
    </subcellularLocation>
</comment>
<feature type="compositionally biased region" description="Polar residues" evidence="5">
    <location>
        <begin position="553"/>
        <end position="567"/>
    </location>
</feature>
<evidence type="ECO:0000256" key="6">
    <source>
        <dbReference type="SAM" id="Phobius"/>
    </source>
</evidence>
<keyword evidence="3 6" id="KW-1133">Transmembrane helix</keyword>
<feature type="domain" description="TM7S3/TM198-like" evidence="8">
    <location>
        <begin position="130"/>
        <end position="329"/>
    </location>
</feature>
<feature type="transmembrane region" description="Helical" evidence="6">
    <location>
        <begin position="181"/>
        <end position="200"/>
    </location>
</feature>
<feature type="transmembrane region" description="Helical" evidence="6">
    <location>
        <begin position="207"/>
        <end position="224"/>
    </location>
</feature>